<reference evidence="4" key="1">
    <citation type="submission" date="2020-05" db="EMBL/GenBank/DDBJ databases">
        <authorList>
            <person name="Chiriac C."/>
            <person name="Salcher M."/>
            <person name="Ghai R."/>
            <person name="Kavagutti S V."/>
        </authorList>
    </citation>
    <scope>NUCLEOTIDE SEQUENCE</scope>
</reference>
<protein>
    <submittedName>
        <fullName evidence="4">Unannotated protein</fullName>
    </submittedName>
</protein>
<dbReference type="GO" id="GO:0016491">
    <property type="term" value="F:oxidoreductase activity"/>
    <property type="evidence" value="ECO:0007669"/>
    <property type="project" value="UniProtKB-KW"/>
</dbReference>
<gene>
    <name evidence="4" type="ORF">UFOPK1572_00074</name>
</gene>
<dbReference type="InterPro" id="IPR036291">
    <property type="entry name" value="NAD(P)-bd_dom_sf"/>
</dbReference>
<feature type="domain" description="D-isomer specific 2-hydroxyacid dehydrogenase NAD-binding" evidence="3">
    <location>
        <begin position="99"/>
        <end position="268"/>
    </location>
</feature>
<sequence length="305" mass="32625">MHSVVRIAVAPASSPSWVADSVREGGGEVVDGGSATGVVWTDARDAEGLAAFLREYPHIGWVQVPFAGVENFIPIIDDSRLWTCGKGVYAEPVAEHALALMLAGMRHIGGYARADSWSGPVARNLLVDDVTIVGGGGITESLVRLLGPFGCRITVVRRHVSDMAGVDTVVETGHLVDALVGADVVVLALALTPETTSLMSRAESSVMEKHAWLVNVARGAHVVTEDLVWALETGEIAGACLDVTDPEPLPATHRLWSLDNCIITPHVGNTPEMAIPLLAERIRSNVHRYRVGEELLGRIDIRRGY</sequence>
<name>A0A6J6CEW9_9ZZZZ</name>
<dbReference type="EMBL" id="CAEZTC010000005">
    <property type="protein sequence ID" value="CAB4549655.1"/>
    <property type="molecule type" value="Genomic_DNA"/>
</dbReference>
<dbReference type="PANTHER" id="PTHR43333">
    <property type="entry name" value="2-HACID_DH_C DOMAIN-CONTAINING PROTEIN"/>
    <property type="match status" value="1"/>
</dbReference>
<dbReference type="SUPFAM" id="SSF51735">
    <property type="entry name" value="NAD(P)-binding Rossmann-fold domains"/>
    <property type="match status" value="1"/>
</dbReference>
<dbReference type="GO" id="GO:0051287">
    <property type="term" value="F:NAD binding"/>
    <property type="evidence" value="ECO:0007669"/>
    <property type="project" value="InterPro"/>
</dbReference>
<dbReference type="Gene3D" id="3.40.50.720">
    <property type="entry name" value="NAD(P)-binding Rossmann-like Domain"/>
    <property type="match status" value="2"/>
</dbReference>
<dbReference type="InterPro" id="IPR006140">
    <property type="entry name" value="D-isomer_DH_NAD-bd"/>
</dbReference>
<evidence type="ECO:0000256" key="1">
    <source>
        <dbReference type="ARBA" id="ARBA00023002"/>
    </source>
</evidence>
<evidence type="ECO:0000256" key="2">
    <source>
        <dbReference type="ARBA" id="ARBA00023027"/>
    </source>
</evidence>
<accession>A0A6J6CEW9</accession>
<organism evidence="4">
    <name type="scientific">freshwater metagenome</name>
    <dbReference type="NCBI Taxonomy" id="449393"/>
    <lineage>
        <taxon>unclassified sequences</taxon>
        <taxon>metagenomes</taxon>
        <taxon>ecological metagenomes</taxon>
    </lineage>
</organism>
<dbReference type="Pfam" id="PF02826">
    <property type="entry name" value="2-Hacid_dh_C"/>
    <property type="match status" value="1"/>
</dbReference>
<dbReference type="PANTHER" id="PTHR43333:SF1">
    <property type="entry name" value="D-ISOMER SPECIFIC 2-HYDROXYACID DEHYDROGENASE NAD-BINDING DOMAIN-CONTAINING PROTEIN"/>
    <property type="match status" value="1"/>
</dbReference>
<keyword evidence="1" id="KW-0560">Oxidoreductase</keyword>
<evidence type="ECO:0000313" key="4">
    <source>
        <dbReference type="EMBL" id="CAB4549655.1"/>
    </source>
</evidence>
<proteinExistence type="predicted"/>
<keyword evidence="2" id="KW-0520">NAD</keyword>
<evidence type="ECO:0000259" key="3">
    <source>
        <dbReference type="Pfam" id="PF02826"/>
    </source>
</evidence>
<dbReference type="AlphaFoldDB" id="A0A6J6CEW9"/>